<comment type="caution">
    <text evidence="1">The sequence shown here is derived from an EMBL/GenBank/DDBJ whole genome shotgun (WGS) entry which is preliminary data.</text>
</comment>
<sequence>MDTSNDNDDICVAVEDIVMEVIKTLTVMYRGYCKIRNRKIIAHRVRALKYGLVF</sequence>
<keyword evidence="2" id="KW-1185">Reference proteome</keyword>
<dbReference type="EMBL" id="NKXS01006107">
    <property type="protein sequence ID" value="PIN02028.1"/>
    <property type="molecule type" value="Genomic_DNA"/>
</dbReference>
<proteinExistence type="predicted"/>
<reference evidence="2" key="1">
    <citation type="journal article" date="2018" name="Gigascience">
        <title>Genome assembly of the Pink Ipe (Handroanthus impetiginosus, Bignoniaceae), a highly valued, ecologically keystone Neotropical timber forest tree.</title>
        <authorList>
            <person name="Silva-Junior O.B."/>
            <person name="Grattapaglia D."/>
            <person name="Novaes E."/>
            <person name="Collevatti R.G."/>
        </authorList>
    </citation>
    <scope>NUCLEOTIDE SEQUENCE [LARGE SCALE GENOMIC DNA]</scope>
    <source>
        <strain evidence="2">cv. UFG-1</strain>
    </source>
</reference>
<accession>A0A2G9G9P7</accession>
<evidence type="ECO:0000313" key="1">
    <source>
        <dbReference type="EMBL" id="PIN02028.1"/>
    </source>
</evidence>
<evidence type="ECO:0000313" key="2">
    <source>
        <dbReference type="Proteomes" id="UP000231279"/>
    </source>
</evidence>
<dbReference type="AlphaFoldDB" id="A0A2G9G9P7"/>
<organism evidence="1 2">
    <name type="scientific">Handroanthus impetiginosus</name>
    <dbReference type="NCBI Taxonomy" id="429701"/>
    <lineage>
        <taxon>Eukaryota</taxon>
        <taxon>Viridiplantae</taxon>
        <taxon>Streptophyta</taxon>
        <taxon>Embryophyta</taxon>
        <taxon>Tracheophyta</taxon>
        <taxon>Spermatophyta</taxon>
        <taxon>Magnoliopsida</taxon>
        <taxon>eudicotyledons</taxon>
        <taxon>Gunneridae</taxon>
        <taxon>Pentapetalae</taxon>
        <taxon>asterids</taxon>
        <taxon>lamiids</taxon>
        <taxon>Lamiales</taxon>
        <taxon>Bignoniaceae</taxon>
        <taxon>Crescentiina</taxon>
        <taxon>Tabebuia alliance</taxon>
        <taxon>Handroanthus</taxon>
    </lineage>
</organism>
<gene>
    <name evidence="1" type="ORF">CDL12_25462</name>
</gene>
<protein>
    <submittedName>
        <fullName evidence="1">Uncharacterized protein</fullName>
    </submittedName>
</protein>
<name>A0A2G9G9P7_9LAMI</name>
<dbReference type="Proteomes" id="UP000231279">
    <property type="component" value="Unassembled WGS sequence"/>
</dbReference>